<dbReference type="Proteomes" id="UP001165343">
    <property type="component" value="Unassembled WGS sequence"/>
</dbReference>
<organism evidence="3 4">
    <name type="scientific">Sphingomonas anseongensis</name>
    <dbReference type="NCBI Taxonomy" id="2908207"/>
    <lineage>
        <taxon>Bacteria</taxon>
        <taxon>Pseudomonadati</taxon>
        <taxon>Pseudomonadota</taxon>
        <taxon>Alphaproteobacteria</taxon>
        <taxon>Sphingomonadales</taxon>
        <taxon>Sphingomonadaceae</taxon>
        <taxon>Sphingomonas</taxon>
    </lineage>
</organism>
<keyword evidence="2" id="KW-0449">Lipoprotein</keyword>
<dbReference type="PANTHER" id="PTHR30203">
    <property type="entry name" value="OUTER MEMBRANE CATION EFFLUX PROTEIN"/>
    <property type="match status" value="1"/>
</dbReference>
<dbReference type="EMBL" id="JAMGBC010000001">
    <property type="protein sequence ID" value="MCL6679154.1"/>
    <property type="molecule type" value="Genomic_DNA"/>
</dbReference>
<dbReference type="PROSITE" id="PS51257">
    <property type="entry name" value="PROKAR_LIPOPROTEIN"/>
    <property type="match status" value="1"/>
</dbReference>
<reference evidence="3" key="1">
    <citation type="submission" date="2022-05" db="EMBL/GenBank/DDBJ databases">
        <authorList>
            <person name="Jo J.-H."/>
            <person name="Im W.-T."/>
        </authorList>
    </citation>
    <scope>NUCLEOTIDE SEQUENCE</scope>
    <source>
        <strain evidence="3">RG327</strain>
    </source>
</reference>
<dbReference type="Gene3D" id="2.20.200.10">
    <property type="entry name" value="Outer membrane efflux proteins (OEP)"/>
    <property type="match status" value="1"/>
</dbReference>
<dbReference type="InterPro" id="IPR010131">
    <property type="entry name" value="MdtP/NodT-like"/>
</dbReference>
<evidence type="ECO:0000313" key="4">
    <source>
        <dbReference type="Proteomes" id="UP001165343"/>
    </source>
</evidence>
<evidence type="ECO:0000256" key="2">
    <source>
        <dbReference type="RuleBase" id="RU362097"/>
    </source>
</evidence>
<sequence>MTPVVARLGYAASSLAVVAGCVQGPDYVPPAITPPAAYRYAPSSIPQPQDAIGWWQQFGDPHLDSMVAEALTNNRNLVIAAARVDEFAAILAGTRSQAYPQVGYGLSGNRSRSSADKLPTFIDPLSTTFTSLLSASWELDLWGRIRRETEAARANLLATEEGRRGVILTLISSVVSVYVTLLDLDEQLRVTEATVAGRKKSVDLFEMRLKGGWVSEFEMSQVRAEYESAQSQLPPIRQAIALQEHALSVLLGRNPGGIVRTAKLESMRLPTLPAGIPSELLVRRPDILQAEQQLVASNALIGVARAQFFPRITLTGLLGFASGSLGSLFSGPARTWSFTGDVAGPIYTGGGLTAAVDQAEARRVQSLANYELVIQNAFRDVEDSLADLRHSAELRETLERRVATLQRGVELANERYDNGYSDYLEVLDTERSLFSAQLQLASARGDYARALVNVYRALGGDWTQEPPAAAAVLATSVKQ</sequence>
<dbReference type="SUPFAM" id="SSF56954">
    <property type="entry name" value="Outer membrane efflux proteins (OEP)"/>
    <property type="match status" value="1"/>
</dbReference>
<comment type="caution">
    <text evidence="3">The sequence shown here is derived from an EMBL/GenBank/DDBJ whole genome shotgun (WGS) entry which is preliminary data.</text>
</comment>
<name>A0ABT0RFV6_9SPHN</name>
<evidence type="ECO:0000256" key="1">
    <source>
        <dbReference type="ARBA" id="ARBA00007613"/>
    </source>
</evidence>
<dbReference type="PANTHER" id="PTHR30203:SF30">
    <property type="entry name" value="OUTER MEMBRANE PROTEIN-RELATED"/>
    <property type="match status" value="1"/>
</dbReference>
<accession>A0ABT0RFV6</accession>
<comment type="subcellular location">
    <subcellularLocation>
        <location evidence="2">Cell membrane</location>
        <topology evidence="2">Lipid-anchor</topology>
    </subcellularLocation>
</comment>
<keyword evidence="2" id="KW-0472">Membrane</keyword>
<keyword evidence="2" id="KW-1134">Transmembrane beta strand</keyword>
<keyword evidence="2" id="KW-0564">Palmitate</keyword>
<dbReference type="InterPro" id="IPR003423">
    <property type="entry name" value="OMP_efflux"/>
</dbReference>
<keyword evidence="2" id="KW-0812">Transmembrane</keyword>
<dbReference type="NCBIfam" id="TIGR01845">
    <property type="entry name" value="outer_NodT"/>
    <property type="match status" value="1"/>
</dbReference>
<keyword evidence="4" id="KW-1185">Reference proteome</keyword>
<evidence type="ECO:0000313" key="3">
    <source>
        <dbReference type="EMBL" id="MCL6679154.1"/>
    </source>
</evidence>
<comment type="similarity">
    <text evidence="1 2">Belongs to the outer membrane factor (OMF) (TC 1.B.17) family.</text>
</comment>
<proteinExistence type="inferred from homology"/>
<dbReference type="Gene3D" id="1.20.1600.10">
    <property type="entry name" value="Outer membrane efflux proteins (OEP)"/>
    <property type="match status" value="1"/>
</dbReference>
<dbReference type="Pfam" id="PF02321">
    <property type="entry name" value="OEP"/>
    <property type="match status" value="2"/>
</dbReference>
<gene>
    <name evidence="3" type="ORF">LZ519_07475</name>
</gene>
<protein>
    <submittedName>
        <fullName evidence="3">Efflux transporter outer membrane subunit</fullName>
    </submittedName>
</protein>
<dbReference type="RefSeq" id="WP_249868070.1">
    <property type="nucleotide sequence ID" value="NZ_JAMGBC010000001.1"/>
</dbReference>